<name>A0ABN7VAP8_GIGMA</name>
<feature type="compositionally biased region" description="Basic and acidic residues" evidence="1">
    <location>
        <begin position="111"/>
        <end position="123"/>
    </location>
</feature>
<dbReference type="Proteomes" id="UP000789901">
    <property type="component" value="Unassembled WGS sequence"/>
</dbReference>
<evidence type="ECO:0000313" key="3">
    <source>
        <dbReference type="Proteomes" id="UP000789901"/>
    </source>
</evidence>
<protein>
    <submittedName>
        <fullName evidence="2">33260_t:CDS:1</fullName>
    </submittedName>
</protein>
<evidence type="ECO:0000256" key="1">
    <source>
        <dbReference type="SAM" id="MobiDB-lite"/>
    </source>
</evidence>
<feature type="region of interest" description="Disordered" evidence="1">
    <location>
        <begin position="86"/>
        <end position="134"/>
    </location>
</feature>
<proteinExistence type="predicted"/>
<evidence type="ECO:0000313" key="2">
    <source>
        <dbReference type="EMBL" id="CAG8750870.1"/>
    </source>
</evidence>
<comment type="caution">
    <text evidence="2">The sequence shown here is derived from an EMBL/GenBank/DDBJ whole genome shotgun (WGS) entry which is preliminary data.</text>
</comment>
<keyword evidence="3" id="KW-1185">Reference proteome</keyword>
<sequence>MEKVSEHFSGRLNDLDDSCVRDTKKIKTIYANDQNKETKRAKSSLTLTSYNTEARDQKMILEVMDNDLSTTTNTDLEDQRVPIQTHGYADHNSGTIDIKIENQVSQVGSEVKNKSKNNDRMETESTGTVESDDN</sequence>
<gene>
    <name evidence="2" type="ORF">GMARGA_LOCUS16376</name>
</gene>
<accession>A0ABN7VAP8</accession>
<dbReference type="EMBL" id="CAJVQB010011848">
    <property type="protein sequence ID" value="CAG8750870.1"/>
    <property type="molecule type" value="Genomic_DNA"/>
</dbReference>
<organism evidence="2 3">
    <name type="scientific">Gigaspora margarita</name>
    <dbReference type="NCBI Taxonomy" id="4874"/>
    <lineage>
        <taxon>Eukaryota</taxon>
        <taxon>Fungi</taxon>
        <taxon>Fungi incertae sedis</taxon>
        <taxon>Mucoromycota</taxon>
        <taxon>Glomeromycotina</taxon>
        <taxon>Glomeromycetes</taxon>
        <taxon>Diversisporales</taxon>
        <taxon>Gigasporaceae</taxon>
        <taxon>Gigaspora</taxon>
    </lineage>
</organism>
<reference evidence="2 3" key="1">
    <citation type="submission" date="2021-06" db="EMBL/GenBank/DDBJ databases">
        <authorList>
            <person name="Kallberg Y."/>
            <person name="Tangrot J."/>
            <person name="Rosling A."/>
        </authorList>
    </citation>
    <scope>NUCLEOTIDE SEQUENCE [LARGE SCALE GENOMIC DNA]</scope>
    <source>
        <strain evidence="2 3">120-4 pot B 10/14</strain>
    </source>
</reference>
<feature type="compositionally biased region" description="Polar residues" evidence="1">
    <location>
        <begin position="124"/>
        <end position="134"/>
    </location>
</feature>